<dbReference type="InterPro" id="IPR011004">
    <property type="entry name" value="Trimer_LpxA-like_sf"/>
</dbReference>
<evidence type="ECO:0000256" key="4">
    <source>
        <dbReference type="PIRSR" id="PIRSR620019-1"/>
    </source>
</evidence>
<dbReference type="EMBL" id="JYLA01000006">
    <property type="protein sequence ID" value="KMM84000.1"/>
    <property type="molecule type" value="Genomic_DNA"/>
</dbReference>
<dbReference type="InterPro" id="IPR041561">
    <property type="entry name" value="PglD_N"/>
</dbReference>
<dbReference type="GO" id="GO:0016780">
    <property type="term" value="F:phosphotransferase activity, for other substituted phosphate groups"/>
    <property type="evidence" value="ECO:0007669"/>
    <property type="project" value="TreeGrafter"/>
</dbReference>
<feature type="site" description="Increases basicity of active site His" evidence="4">
    <location>
        <position position="334"/>
    </location>
</feature>
<protein>
    <submittedName>
        <fullName evidence="9">Sugar O-acyltransferase, sialic acid O-acetyltransferase NeuD family</fullName>
    </submittedName>
    <submittedName>
        <fullName evidence="8">UDP-N-acetylgalactosaminyltransferase</fullName>
    </submittedName>
</protein>
<dbReference type="PATRIC" id="fig|47884.3.peg.3708"/>
<feature type="binding site" evidence="5">
    <location>
        <begin position="230"/>
        <end position="231"/>
    </location>
    <ligand>
        <name>substrate</name>
    </ligand>
</feature>
<dbReference type="CDD" id="cd03360">
    <property type="entry name" value="LbH_AT_putative"/>
    <property type="match status" value="1"/>
</dbReference>
<dbReference type="STRING" id="47884.SAMN04490203_1660"/>
<evidence type="ECO:0000256" key="1">
    <source>
        <dbReference type="ARBA" id="ARBA00006464"/>
    </source>
</evidence>
<dbReference type="InterPro" id="IPR003362">
    <property type="entry name" value="Bact_transf"/>
</dbReference>
<keyword evidence="3" id="KW-0677">Repeat</keyword>
<evidence type="ECO:0000313" key="9">
    <source>
        <dbReference type="EMBL" id="SEC03235.1"/>
    </source>
</evidence>
<organism evidence="8 10">
    <name type="scientific">Pseudomonas taetrolens</name>
    <dbReference type="NCBI Taxonomy" id="47884"/>
    <lineage>
        <taxon>Bacteria</taxon>
        <taxon>Pseudomonadati</taxon>
        <taxon>Pseudomonadota</taxon>
        <taxon>Gammaproteobacteria</taxon>
        <taxon>Pseudomonadales</taxon>
        <taxon>Pseudomonadaceae</taxon>
        <taxon>Pseudomonas</taxon>
    </lineage>
</organism>
<feature type="active site" description="Proton acceptor" evidence="4">
    <location>
        <position position="333"/>
    </location>
</feature>
<dbReference type="Pfam" id="PF02397">
    <property type="entry name" value="Bac_transf"/>
    <property type="match status" value="1"/>
</dbReference>
<dbReference type="EMBL" id="FNRS01000001">
    <property type="protein sequence ID" value="SEC03235.1"/>
    <property type="molecule type" value="Genomic_DNA"/>
</dbReference>
<dbReference type="Gene3D" id="3.40.50.20">
    <property type="match status" value="1"/>
</dbReference>
<name>A0A0J6GQX0_PSETA</name>
<accession>A0A0J6GQX0</accession>
<dbReference type="NCBIfam" id="TIGR03570">
    <property type="entry name" value="NeuD_NnaD"/>
    <property type="match status" value="1"/>
</dbReference>
<comment type="similarity">
    <text evidence="1">Belongs to the bacterial sugar transferase family.</text>
</comment>
<dbReference type="Proteomes" id="UP000036395">
    <property type="component" value="Unassembled WGS sequence"/>
</dbReference>
<gene>
    <name evidence="9" type="ORF">SAMN04490203_1660</name>
    <name evidence="8" type="ORF">TU78_16165</name>
</gene>
<evidence type="ECO:0000259" key="7">
    <source>
        <dbReference type="Pfam" id="PF17836"/>
    </source>
</evidence>
<evidence type="ECO:0000256" key="5">
    <source>
        <dbReference type="PIRSR" id="PIRSR620019-2"/>
    </source>
</evidence>
<evidence type="ECO:0000313" key="10">
    <source>
        <dbReference type="Proteomes" id="UP000036395"/>
    </source>
</evidence>
<evidence type="ECO:0000313" key="8">
    <source>
        <dbReference type="EMBL" id="KMM84000.1"/>
    </source>
</evidence>
<dbReference type="Gene3D" id="2.160.10.10">
    <property type="entry name" value="Hexapeptide repeat proteins"/>
    <property type="match status" value="1"/>
</dbReference>
<feature type="binding site" evidence="5">
    <location>
        <position position="266"/>
    </location>
    <ligand>
        <name>substrate</name>
    </ligand>
</feature>
<dbReference type="SUPFAM" id="SSF51161">
    <property type="entry name" value="Trimeric LpxA-like enzymes"/>
    <property type="match status" value="1"/>
</dbReference>
<dbReference type="PANTHER" id="PTHR30576">
    <property type="entry name" value="COLANIC BIOSYNTHESIS UDP-GLUCOSE LIPID CARRIER TRANSFERASE"/>
    <property type="match status" value="1"/>
</dbReference>
<evidence type="ECO:0000256" key="2">
    <source>
        <dbReference type="ARBA" id="ARBA00022679"/>
    </source>
</evidence>
<comment type="caution">
    <text evidence="8">The sequence shown here is derived from an EMBL/GenBank/DDBJ whole genome shotgun (WGS) entry which is preliminary data.</text>
</comment>
<evidence type="ECO:0000313" key="11">
    <source>
        <dbReference type="Proteomes" id="UP000183155"/>
    </source>
</evidence>
<dbReference type="Pfam" id="PF17836">
    <property type="entry name" value="PglD_N"/>
    <property type="match status" value="1"/>
</dbReference>
<dbReference type="InterPro" id="IPR018357">
    <property type="entry name" value="Hexapep_transf_CS"/>
</dbReference>
<dbReference type="AlphaFoldDB" id="A0A0J6GQX0"/>
<reference evidence="9 11" key="2">
    <citation type="submission" date="2016-10" db="EMBL/GenBank/DDBJ databases">
        <authorList>
            <person name="Varghese N."/>
            <person name="Submissions S."/>
        </authorList>
    </citation>
    <scope>NUCLEOTIDE SEQUENCE [LARGE SCALE GENOMIC DNA]</scope>
    <source>
        <strain evidence="9 11">BS3652</strain>
    </source>
</reference>
<dbReference type="PROSITE" id="PS00101">
    <property type="entry name" value="HEXAPEP_TRANSFERASES"/>
    <property type="match status" value="1"/>
</dbReference>
<dbReference type="InterPro" id="IPR020019">
    <property type="entry name" value="AcTrfase_PglD-like"/>
</dbReference>
<keyword evidence="11" id="KW-1185">Reference proteome</keyword>
<dbReference type="Proteomes" id="UP000183155">
    <property type="component" value="Unassembled WGS sequence"/>
</dbReference>
<feature type="domain" description="PglD N-terminal" evidence="7">
    <location>
        <begin position="201"/>
        <end position="273"/>
    </location>
</feature>
<dbReference type="PANTHER" id="PTHR30576:SF8">
    <property type="entry name" value="UNDECAPRENYL-PHOSPHATE GALACTOSE PHOSPHOTRANSFERASE"/>
    <property type="match status" value="1"/>
</dbReference>
<keyword evidence="2 8" id="KW-0808">Transferase</keyword>
<feature type="binding site" evidence="5">
    <location>
        <position position="342"/>
    </location>
    <ligand>
        <name>acetyl-CoA</name>
        <dbReference type="ChEBI" id="CHEBI:57288"/>
    </ligand>
</feature>
<sequence length="405" mass="43277">MIKRLFDVTASFFGLLLLSPIIALLAWAVRRKLGSPVLFRQVRPGLKGVPFEMLKFRTMRDAVDSQGNPLPDAERLTSFGSFLRSSSLDELPGLWNVLKGDMSLVGPRPLLVEYLPLYSAEQARRHDVKPGITGWAQVNGRNAISWEQKFQYDNWYVDNQSFWLDLKIIALTLKKVFIREGINAAGEATMTKFTGGAKTRKLAILGAGGHSRVVADTAECCGWSEIEFFDDDWPSTQQVGIWNVTGNTADLLGRLNEFGGVIVAIGNNEIRSAKMGTLNDAGAPLISLIHPAATISRYASLGEGVVAFGGVVVNTGATVSAGTILNTGCSVDHDCYLGECVHLSPGARLAGSVRVGHLSWIGIGASVRQSINIGSKVVVGAGAAVVSDIADELTVAGVPAKVLAD</sequence>
<feature type="domain" description="Bacterial sugar transferase" evidence="6">
    <location>
        <begin position="3"/>
        <end position="177"/>
    </location>
</feature>
<proteinExistence type="inferred from homology"/>
<feature type="binding site" evidence="5">
    <location>
        <position position="363"/>
    </location>
    <ligand>
        <name>acetyl-CoA</name>
        <dbReference type="ChEBI" id="CHEBI:57288"/>
    </ligand>
</feature>
<reference evidence="8 10" key="1">
    <citation type="submission" date="2015-02" db="EMBL/GenBank/DDBJ databases">
        <title>Pseudomonas helleri sp. nov. and Pseudomonas weihenstephanensis sp. nov., isolated from raw cows milk.</title>
        <authorList>
            <person name="von Neubeck M."/>
            <person name="Huptas C."/>
            <person name="Wenning M."/>
            <person name="Scherer S."/>
        </authorList>
    </citation>
    <scope>NUCLEOTIDE SEQUENCE [LARGE SCALE GENOMIC DNA]</scope>
    <source>
        <strain evidence="8 10">DSM 21104</strain>
    </source>
</reference>
<evidence type="ECO:0000256" key="3">
    <source>
        <dbReference type="ARBA" id="ARBA00022737"/>
    </source>
</evidence>
<evidence type="ECO:0000259" key="6">
    <source>
        <dbReference type="Pfam" id="PF02397"/>
    </source>
</evidence>